<dbReference type="GO" id="GO:0005737">
    <property type="term" value="C:cytoplasm"/>
    <property type="evidence" value="ECO:0007669"/>
    <property type="project" value="UniProtKB-SubCell"/>
</dbReference>
<evidence type="ECO:0000313" key="9">
    <source>
        <dbReference type="Proteomes" id="UP000584867"/>
    </source>
</evidence>
<feature type="domain" description="Tetrapyrrole methylase" evidence="7">
    <location>
        <begin position="29"/>
        <end position="234"/>
    </location>
</feature>
<proteinExistence type="inferred from homology"/>
<dbReference type="InterPro" id="IPR014776">
    <property type="entry name" value="4pyrrole_Mease_sub2"/>
</dbReference>
<keyword evidence="4 6" id="KW-0808">Transferase</keyword>
<comment type="function">
    <text evidence="6">Catalyzes the 2'-O-methylation of the ribose of cytidine 1402 (C1402) in 16S rRNA.</text>
</comment>
<dbReference type="InterPro" id="IPR008189">
    <property type="entry name" value="rRNA_ssu_MeTfrase_I"/>
</dbReference>
<dbReference type="InterPro" id="IPR000878">
    <property type="entry name" value="4pyrrol_Mease"/>
</dbReference>
<dbReference type="InterPro" id="IPR035996">
    <property type="entry name" value="4pyrrol_Methylase_sf"/>
</dbReference>
<comment type="catalytic activity">
    <reaction evidence="6">
        <text>cytidine(1402) in 16S rRNA + S-adenosyl-L-methionine = 2'-O-methylcytidine(1402) in 16S rRNA + S-adenosyl-L-homocysteine + H(+)</text>
        <dbReference type="Rhea" id="RHEA:42924"/>
        <dbReference type="Rhea" id="RHEA-COMP:10285"/>
        <dbReference type="Rhea" id="RHEA-COMP:10286"/>
        <dbReference type="ChEBI" id="CHEBI:15378"/>
        <dbReference type="ChEBI" id="CHEBI:57856"/>
        <dbReference type="ChEBI" id="CHEBI:59789"/>
        <dbReference type="ChEBI" id="CHEBI:74495"/>
        <dbReference type="ChEBI" id="CHEBI:82748"/>
        <dbReference type="EC" id="2.1.1.198"/>
    </reaction>
</comment>
<dbReference type="CDD" id="cd11648">
    <property type="entry name" value="RsmI"/>
    <property type="match status" value="1"/>
</dbReference>
<reference evidence="8 9" key="1">
    <citation type="submission" date="2020-08" db="EMBL/GenBank/DDBJ databases">
        <title>Genomic Encyclopedia of Type Strains, Phase IV (KMG-V): Genome sequencing to study the core and pangenomes of soil and plant-associated prokaryotes.</title>
        <authorList>
            <person name="Whitman W."/>
        </authorList>
    </citation>
    <scope>NUCLEOTIDE SEQUENCE [LARGE SCALE GENOMIC DNA]</scope>
    <source>
        <strain evidence="8 9">X5P3</strain>
    </source>
</reference>
<evidence type="ECO:0000256" key="3">
    <source>
        <dbReference type="ARBA" id="ARBA00022603"/>
    </source>
</evidence>
<evidence type="ECO:0000256" key="1">
    <source>
        <dbReference type="ARBA" id="ARBA00022490"/>
    </source>
</evidence>
<dbReference type="Proteomes" id="UP000584867">
    <property type="component" value="Unassembled WGS sequence"/>
</dbReference>
<dbReference type="SUPFAM" id="SSF53790">
    <property type="entry name" value="Tetrapyrrole methylase"/>
    <property type="match status" value="1"/>
</dbReference>
<evidence type="ECO:0000313" key="8">
    <source>
        <dbReference type="EMBL" id="MBB5065298.1"/>
    </source>
</evidence>
<keyword evidence="1 6" id="KW-0963">Cytoplasm</keyword>
<accession>A0A7W8EA69</accession>
<dbReference type="GO" id="GO:0070677">
    <property type="term" value="F:rRNA (cytosine-2'-O-)-methyltransferase activity"/>
    <property type="evidence" value="ECO:0007669"/>
    <property type="project" value="UniProtKB-UniRule"/>
</dbReference>
<dbReference type="FunFam" id="3.30.950.10:FF:000002">
    <property type="entry name" value="Ribosomal RNA small subunit methyltransferase I"/>
    <property type="match status" value="1"/>
</dbReference>
<dbReference type="Gene3D" id="3.40.1010.10">
    <property type="entry name" value="Cobalt-precorrin-4 Transmethylase, Domain 1"/>
    <property type="match status" value="1"/>
</dbReference>
<evidence type="ECO:0000256" key="5">
    <source>
        <dbReference type="ARBA" id="ARBA00022691"/>
    </source>
</evidence>
<keyword evidence="5 6" id="KW-0949">S-adenosyl-L-methionine</keyword>
<evidence type="ECO:0000256" key="6">
    <source>
        <dbReference type="HAMAP-Rule" id="MF_01877"/>
    </source>
</evidence>
<dbReference type="InterPro" id="IPR014777">
    <property type="entry name" value="4pyrrole_Mease_sub1"/>
</dbReference>
<comment type="similarity">
    <text evidence="6">Belongs to the methyltransferase superfamily. RsmI family.</text>
</comment>
<comment type="caution">
    <text evidence="8">The sequence shown here is derived from an EMBL/GenBank/DDBJ whole genome shotgun (WGS) entry which is preliminary data.</text>
</comment>
<evidence type="ECO:0000256" key="2">
    <source>
        <dbReference type="ARBA" id="ARBA00022552"/>
    </source>
</evidence>
<sequence length="317" mass="33772">MSETASQQVSESAGQRVGESIDKPLAPGLYLVATPIGNLEDITLRALRVLRSVDRIACEDTRQTAKLLGHFGIRTPTVSYHLHNENARASELIEALRAGGRIAVVSDAGMPGIADPGATIAAEAIAAGIDVFPIPGANAALSALIASGLPSEHFSFHGFLPAKEGQRRSALESLRSAMAHAEEATTHIVYETPHRIVDALADVVAVFGSEKRVTLARELTKLHEEFLRGTASELLAELRSRPSVRGEMVLLLAGESAGGASEAEAATGQPTLAEEVAAMMIGEKISEMDALKRVAKSRGIGKSEAYREWQRAQTRRR</sequence>
<dbReference type="FunFam" id="3.40.1010.10:FF:000007">
    <property type="entry name" value="Ribosomal RNA small subunit methyltransferase I"/>
    <property type="match status" value="1"/>
</dbReference>
<protein>
    <recommendedName>
        <fullName evidence="6">Ribosomal RNA small subunit methyltransferase I</fullName>
        <ecNumber evidence="6">2.1.1.198</ecNumber>
    </recommendedName>
    <alternativeName>
        <fullName evidence="6">16S rRNA 2'-O-ribose C1402 methyltransferase</fullName>
    </alternativeName>
    <alternativeName>
        <fullName evidence="6">rRNA (cytidine-2'-O-)-methyltransferase RsmI</fullName>
    </alternativeName>
</protein>
<dbReference type="EC" id="2.1.1.198" evidence="6"/>
<dbReference type="NCBIfam" id="TIGR00096">
    <property type="entry name" value="16S rRNA (cytidine(1402)-2'-O)-methyltransferase"/>
    <property type="match status" value="1"/>
</dbReference>
<name>A0A7W8EA69_9BACT</name>
<evidence type="ECO:0000256" key="4">
    <source>
        <dbReference type="ARBA" id="ARBA00022679"/>
    </source>
</evidence>
<dbReference type="PANTHER" id="PTHR46111:SF1">
    <property type="entry name" value="RIBOSOMAL RNA SMALL SUBUNIT METHYLTRANSFERASE I"/>
    <property type="match status" value="1"/>
</dbReference>
<keyword evidence="3 6" id="KW-0489">Methyltransferase</keyword>
<comment type="subcellular location">
    <subcellularLocation>
        <location evidence="6">Cytoplasm</location>
    </subcellularLocation>
</comment>
<dbReference type="Pfam" id="PF00590">
    <property type="entry name" value="TP_methylase"/>
    <property type="match status" value="1"/>
</dbReference>
<gene>
    <name evidence="6" type="primary">rsmI</name>
    <name evidence="8" type="ORF">HDF15_003661</name>
</gene>
<dbReference type="AlphaFoldDB" id="A0A7W8EA69"/>
<organism evidence="8 9">
    <name type="scientific">Granulicella mallensis</name>
    <dbReference type="NCBI Taxonomy" id="940614"/>
    <lineage>
        <taxon>Bacteria</taxon>
        <taxon>Pseudomonadati</taxon>
        <taxon>Acidobacteriota</taxon>
        <taxon>Terriglobia</taxon>
        <taxon>Terriglobales</taxon>
        <taxon>Acidobacteriaceae</taxon>
        <taxon>Granulicella</taxon>
    </lineage>
</organism>
<dbReference type="HAMAP" id="MF_01877">
    <property type="entry name" value="16SrRNA_methyltr_I"/>
    <property type="match status" value="1"/>
</dbReference>
<evidence type="ECO:0000259" key="7">
    <source>
        <dbReference type="Pfam" id="PF00590"/>
    </source>
</evidence>
<dbReference type="EMBL" id="JACHIO010000015">
    <property type="protein sequence ID" value="MBB5065298.1"/>
    <property type="molecule type" value="Genomic_DNA"/>
</dbReference>
<dbReference type="Gene3D" id="3.30.950.10">
    <property type="entry name" value="Methyltransferase, Cobalt-precorrin-4 Transmethylase, Domain 2"/>
    <property type="match status" value="1"/>
</dbReference>
<dbReference type="PANTHER" id="PTHR46111">
    <property type="entry name" value="RIBOSOMAL RNA SMALL SUBUNIT METHYLTRANSFERASE I"/>
    <property type="match status" value="1"/>
</dbReference>
<dbReference type="PIRSF" id="PIRSF005917">
    <property type="entry name" value="MTase_YraL"/>
    <property type="match status" value="1"/>
</dbReference>
<keyword evidence="2 6" id="KW-0698">rRNA processing</keyword>